<evidence type="ECO:0000256" key="6">
    <source>
        <dbReference type="SAM" id="Phobius"/>
    </source>
</evidence>
<comment type="subcellular location">
    <subcellularLocation>
        <location evidence="1">Cell membrane</location>
        <topology evidence="1">Multi-pass membrane protein</topology>
    </subcellularLocation>
</comment>
<dbReference type="Proteomes" id="UP001305521">
    <property type="component" value="Chromosome"/>
</dbReference>
<evidence type="ECO:0000313" key="7">
    <source>
        <dbReference type="EMBL" id="WPB87210.1"/>
    </source>
</evidence>
<dbReference type="RefSeq" id="WP_318651164.1">
    <property type="nucleotide sequence ID" value="NZ_CP137852.1"/>
</dbReference>
<dbReference type="PIRSF" id="PIRSF035875">
    <property type="entry name" value="RNase_BN"/>
    <property type="match status" value="1"/>
</dbReference>
<evidence type="ECO:0000256" key="4">
    <source>
        <dbReference type="ARBA" id="ARBA00022989"/>
    </source>
</evidence>
<feature type="transmembrane region" description="Helical" evidence="6">
    <location>
        <begin position="213"/>
        <end position="236"/>
    </location>
</feature>
<evidence type="ECO:0000256" key="2">
    <source>
        <dbReference type="ARBA" id="ARBA00022475"/>
    </source>
</evidence>
<evidence type="ECO:0000256" key="5">
    <source>
        <dbReference type="ARBA" id="ARBA00023136"/>
    </source>
</evidence>
<organism evidence="7 8">
    <name type="scientific">Sediminicoccus rosea</name>
    <dbReference type="NCBI Taxonomy" id="1225128"/>
    <lineage>
        <taxon>Bacteria</taxon>
        <taxon>Pseudomonadati</taxon>
        <taxon>Pseudomonadota</taxon>
        <taxon>Alphaproteobacteria</taxon>
        <taxon>Acetobacterales</taxon>
        <taxon>Roseomonadaceae</taxon>
        <taxon>Sediminicoccus</taxon>
    </lineage>
</organism>
<accession>A0ABZ0PN87</accession>
<protein>
    <submittedName>
        <fullName evidence="7">YihY/virulence factor BrkB family protein</fullName>
    </submittedName>
</protein>
<name>A0ABZ0PN87_9PROT</name>
<dbReference type="NCBIfam" id="TIGR00765">
    <property type="entry name" value="yihY_not_rbn"/>
    <property type="match status" value="1"/>
</dbReference>
<dbReference type="PANTHER" id="PTHR30213">
    <property type="entry name" value="INNER MEMBRANE PROTEIN YHJD"/>
    <property type="match status" value="1"/>
</dbReference>
<sequence length="338" mass="35207">MRGAYRLGRDTLRGFIEDDALTRAAAIAYFTLFSLGPLIYLASGIASLLFGEAEVQAALATQLRGLLGREAAATVQEMAARALGQVRGGWAFAIGLATLIITASGAFAALQAALNAIWKTEAPALAGEGSMIAAFLRARALSIGLVGTTGFLLLASLIASAGIAALGEWLTAGREAAAWLLRAANFALSFTLIACLFAAVFKILPDRRLHWRDVVVGAIVTALLFTLGKAAIGLYIGRAAVSEDFGAAGSLAVVLLWLYYSAAIFLLGAEFTRAWSGKEPVAPTLTPAIPHDREGLVRLDGGLGGGPKASARRRTPQGLLLLPAALLALGLALRLTRR</sequence>
<keyword evidence="5 6" id="KW-0472">Membrane</keyword>
<keyword evidence="8" id="KW-1185">Reference proteome</keyword>
<feature type="transmembrane region" description="Helical" evidence="6">
    <location>
        <begin position="248"/>
        <end position="269"/>
    </location>
</feature>
<proteinExistence type="predicted"/>
<feature type="transmembrane region" description="Helical" evidence="6">
    <location>
        <begin position="140"/>
        <end position="167"/>
    </location>
</feature>
<feature type="transmembrane region" description="Helical" evidence="6">
    <location>
        <begin position="179"/>
        <end position="201"/>
    </location>
</feature>
<dbReference type="PANTHER" id="PTHR30213:SF1">
    <property type="entry name" value="INNER MEMBRANE PROTEIN YHJD"/>
    <property type="match status" value="1"/>
</dbReference>
<evidence type="ECO:0000256" key="1">
    <source>
        <dbReference type="ARBA" id="ARBA00004651"/>
    </source>
</evidence>
<feature type="transmembrane region" description="Helical" evidence="6">
    <location>
        <begin position="90"/>
        <end position="110"/>
    </location>
</feature>
<gene>
    <name evidence="7" type="ORF">R9Z33_10085</name>
</gene>
<keyword evidence="2" id="KW-1003">Cell membrane</keyword>
<evidence type="ECO:0000256" key="3">
    <source>
        <dbReference type="ARBA" id="ARBA00022692"/>
    </source>
</evidence>
<keyword evidence="4 6" id="KW-1133">Transmembrane helix</keyword>
<evidence type="ECO:0000313" key="8">
    <source>
        <dbReference type="Proteomes" id="UP001305521"/>
    </source>
</evidence>
<feature type="transmembrane region" description="Helical" evidence="6">
    <location>
        <begin position="318"/>
        <end position="336"/>
    </location>
</feature>
<dbReference type="EMBL" id="CP137852">
    <property type="protein sequence ID" value="WPB87210.1"/>
    <property type="molecule type" value="Genomic_DNA"/>
</dbReference>
<dbReference type="InterPro" id="IPR017039">
    <property type="entry name" value="Virul_fac_BrkB"/>
</dbReference>
<reference evidence="7 8" key="1">
    <citation type="submission" date="2023-11" db="EMBL/GenBank/DDBJ databases">
        <title>Arctic aerobic anoxygenic photoheterotroph Sediminicoccus rosea KRV36 adapts its photosynthesis to long days of polar summer.</title>
        <authorList>
            <person name="Tomasch J."/>
            <person name="Kopejtka K."/>
            <person name="Bily T."/>
            <person name="Gardiner A.T."/>
            <person name="Gardian Z."/>
            <person name="Shivaramu S."/>
            <person name="Koblizek M."/>
            <person name="Engelhardt F."/>
            <person name="Kaftan D."/>
        </authorList>
    </citation>
    <scope>NUCLEOTIDE SEQUENCE [LARGE SCALE GENOMIC DNA]</scope>
    <source>
        <strain evidence="7 8">R-30</strain>
    </source>
</reference>
<dbReference type="Pfam" id="PF03631">
    <property type="entry name" value="Virul_fac_BrkB"/>
    <property type="match status" value="1"/>
</dbReference>
<keyword evidence="3 6" id="KW-0812">Transmembrane</keyword>
<feature type="transmembrane region" description="Helical" evidence="6">
    <location>
        <begin position="21"/>
        <end position="42"/>
    </location>
</feature>